<gene>
    <name evidence="10" type="ORF">SMACR_01480</name>
</gene>
<evidence type="ECO:0000313" key="10">
    <source>
        <dbReference type="EMBL" id="KAA8632204.1"/>
    </source>
</evidence>
<feature type="transmembrane region" description="Helical" evidence="8">
    <location>
        <begin position="144"/>
        <end position="163"/>
    </location>
</feature>
<dbReference type="SUPFAM" id="SSF103473">
    <property type="entry name" value="MFS general substrate transporter"/>
    <property type="match status" value="1"/>
</dbReference>
<feature type="transmembrane region" description="Helical" evidence="8">
    <location>
        <begin position="514"/>
        <end position="532"/>
    </location>
</feature>
<protein>
    <recommendedName>
        <fullName evidence="9">Major facilitator superfamily (MFS) profile domain-containing protein</fullName>
    </recommendedName>
</protein>
<comment type="caution">
    <text evidence="10">The sequence shown here is derived from an EMBL/GenBank/DDBJ whole genome shotgun (WGS) entry which is preliminary data.</text>
</comment>
<dbReference type="AlphaFoldDB" id="A0A8S8ZND5"/>
<evidence type="ECO:0000256" key="2">
    <source>
        <dbReference type="ARBA" id="ARBA00010992"/>
    </source>
</evidence>
<keyword evidence="6 8" id="KW-0472">Membrane</keyword>
<feature type="transmembrane region" description="Helical" evidence="8">
    <location>
        <begin position="169"/>
        <end position="191"/>
    </location>
</feature>
<dbReference type="InterPro" id="IPR050360">
    <property type="entry name" value="MFS_Sugar_Transporters"/>
</dbReference>
<dbReference type="GO" id="GO:0016020">
    <property type="term" value="C:membrane"/>
    <property type="evidence" value="ECO:0007669"/>
    <property type="project" value="UniProtKB-SubCell"/>
</dbReference>
<dbReference type="NCBIfam" id="TIGR00879">
    <property type="entry name" value="SP"/>
    <property type="match status" value="1"/>
</dbReference>
<dbReference type="Gene3D" id="1.20.1250.20">
    <property type="entry name" value="MFS general substrate transporter like domains"/>
    <property type="match status" value="1"/>
</dbReference>
<reference evidence="10 11" key="1">
    <citation type="submission" date="2017-07" db="EMBL/GenBank/DDBJ databases">
        <title>Genome sequence of the Sordaria macrospora wild type strain R19027.</title>
        <authorList>
            <person name="Nowrousian M."/>
            <person name="Teichert I."/>
            <person name="Kueck U."/>
        </authorList>
    </citation>
    <scope>NUCLEOTIDE SEQUENCE [LARGE SCALE GENOMIC DNA]</scope>
    <source>
        <strain evidence="10 11">R19027</strain>
        <tissue evidence="10">Mycelium</tissue>
    </source>
</reference>
<feature type="transmembrane region" description="Helical" evidence="8">
    <location>
        <begin position="203"/>
        <end position="227"/>
    </location>
</feature>
<dbReference type="VEuPathDB" id="FungiDB:SMAC_01480"/>
<dbReference type="PANTHER" id="PTHR48022:SF36">
    <property type="entry name" value="LACTOSE PERMEASE, PUTATIVE (AFU_ORTHOLOGUE AFUA_1G17310)-RELATED"/>
    <property type="match status" value="1"/>
</dbReference>
<evidence type="ECO:0000313" key="11">
    <source>
        <dbReference type="Proteomes" id="UP000433876"/>
    </source>
</evidence>
<evidence type="ECO:0000256" key="3">
    <source>
        <dbReference type="ARBA" id="ARBA00022448"/>
    </source>
</evidence>
<dbReference type="OMA" id="RWRFLQV"/>
<dbReference type="InterPro" id="IPR036259">
    <property type="entry name" value="MFS_trans_sf"/>
</dbReference>
<evidence type="ECO:0000256" key="4">
    <source>
        <dbReference type="ARBA" id="ARBA00022692"/>
    </source>
</evidence>
<dbReference type="Proteomes" id="UP000433876">
    <property type="component" value="Unassembled WGS sequence"/>
</dbReference>
<dbReference type="EMBL" id="NMPR01000059">
    <property type="protein sequence ID" value="KAA8632204.1"/>
    <property type="molecule type" value="Genomic_DNA"/>
</dbReference>
<dbReference type="InterPro" id="IPR005829">
    <property type="entry name" value="Sugar_transporter_CS"/>
</dbReference>
<evidence type="ECO:0000256" key="5">
    <source>
        <dbReference type="ARBA" id="ARBA00022989"/>
    </source>
</evidence>
<dbReference type="InterPro" id="IPR005828">
    <property type="entry name" value="MFS_sugar_transport-like"/>
</dbReference>
<feature type="transmembrane region" description="Helical" evidence="8">
    <location>
        <begin position="233"/>
        <end position="254"/>
    </location>
</feature>
<comment type="subcellular location">
    <subcellularLocation>
        <location evidence="1">Membrane</location>
        <topology evidence="1">Multi-pass membrane protein</topology>
    </subcellularLocation>
</comment>
<dbReference type="PROSITE" id="PS50850">
    <property type="entry name" value="MFS"/>
    <property type="match status" value="1"/>
</dbReference>
<evidence type="ECO:0000256" key="1">
    <source>
        <dbReference type="ARBA" id="ARBA00004141"/>
    </source>
</evidence>
<keyword evidence="3 7" id="KW-0813">Transport</keyword>
<sequence>MSSHGSHDGASTEKHLATHDIKPTLDTVVPKGHGETAAHPGAQEKEVRNAALFAAIKESNIHPWSKESIHLYFAIFVAFCCACANGYDGSLMTGIIAMPKFQAMFHTGDTGPKVSVIFSLYTVGAMVGAPFAAILSDRYGRKKGMFCGGVVIIIGAVIVATASKLAQFVVGRFILGLGIAIMTVAAPAYSIEIAPPHWRGRCTGFYNCGWFGGSIPAACVTYGCYFIKSDWSWRIPLILQAFTCLIVMGSVFFLPESPRFLFANNREAEAIAFLVKYHGNGDPNSKLVLLETEEMRDGIKTDGVDKVWWDYRPLFMTHNGRWRMAQVLMISIFGQFSGNGLGYFNTTIFKNIGVTSTSKQLAYNILNSVISAIGALSAVSMTDRMPRRKVLIVGTFLCAVALATNSGLSATLDKQTQRGTQLNLAEGMDEKDAKDNAYLHVDSNYAKGALAAYFLFNVIFSFTYTPLQGVIPTEALETTIRGKGLALSGFIVNAMGFINQFAGPIALDNIGYKYIFVFVGWDLVETVAWYLFGVESQGRTLEQLEWVYDQPNPVKASLKVEKVVVQADGHVSEAVVA</sequence>
<dbReference type="InterPro" id="IPR020846">
    <property type="entry name" value="MFS_dom"/>
</dbReference>
<feature type="transmembrane region" description="Helical" evidence="8">
    <location>
        <begin position="391"/>
        <end position="412"/>
    </location>
</feature>
<feature type="transmembrane region" description="Helical" evidence="8">
    <location>
        <begin position="445"/>
        <end position="464"/>
    </location>
</feature>
<evidence type="ECO:0000256" key="6">
    <source>
        <dbReference type="ARBA" id="ARBA00023136"/>
    </source>
</evidence>
<dbReference type="PROSITE" id="PS00216">
    <property type="entry name" value="SUGAR_TRANSPORT_1"/>
    <property type="match status" value="1"/>
</dbReference>
<evidence type="ECO:0000256" key="8">
    <source>
        <dbReference type="SAM" id="Phobius"/>
    </source>
</evidence>
<name>A0A8S8ZND5_SORMA</name>
<feature type="transmembrane region" description="Helical" evidence="8">
    <location>
        <begin position="116"/>
        <end position="135"/>
    </location>
</feature>
<feature type="transmembrane region" description="Helical" evidence="8">
    <location>
        <begin position="71"/>
        <end position="96"/>
    </location>
</feature>
<keyword evidence="4 8" id="KW-0812">Transmembrane</keyword>
<dbReference type="FunFam" id="1.20.1250.20:FF:000217">
    <property type="entry name" value="MFS lactose permease, putative"/>
    <property type="match status" value="1"/>
</dbReference>
<accession>A0A8S8ZND5</accession>
<evidence type="ECO:0000256" key="7">
    <source>
        <dbReference type="RuleBase" id="RU003346"/>
    </source>
</evidence>
<proteinExistence type="inferred from homology"/>
<organism evidence="10 11">
    <name type="scientific">Sordaria macrospora</name>
    <dbReference type="NCBI Taxonomy" id="5147"/>
    <lineage>
        <taxon>Eukaryota</taxon>
        <taxon>Fungi</taxon>
        <taxon>Dikarya</taxon>
        <taxon>Ascomycota</taxon>
        <taxon>Pezizomycotina</taxon>
        <taxon>Sordariomycetes</taxon>
        <taxon>Sordariomycetidae</taxon>
        <taxon>Sordariales</taxon>
        <taxon>Sordariaceae</taxon>
        <taxon>Sordaria</taxon>
    </lineage>
</organism>
<keyword evidence="5 8" id="KW-1133">Transmembrane helix</keyword>
<feature type="domain" description="Major facilitator superfamily (MFS) profile" evidence="9">
    <location>
        <begin position="74"/>
        <end position="537"/>
    </location>
</feature>
<feature type="transmembrane region" description="Helical" evidence="8">
    <location>
        <begin position="322"/>
        <end position="341"/>
    </location>
</feature>
<dbReference type="Pfam" id="PF00083">
    <property type="entry name" value="Sugar_tr"/>
    <property type="match status" value="1"/>
</dbReference>
<comment type="similarity">
    <text evidence="2 7">Belongs to the major facilitator superfamily. Sugar transporter (TC 2.A.1.1) family.</text>
</comment>
<feature type="transmembrane region" description="Helical" evidence="8">
    <location>
        <begin position="485"/>
        <end position="502"/>
    </location>
</feature>
<dbReference type="GO" id="GO:0005351">
    <property type="term" value="F:carbohydrate:proton symporter activity"/>
    <property type="evidence" value="ECO:0007669"/>
    <property type="project" value="TreeGrafter"/>
</dbReference>
<dbReference type="InterPro" id="IPR003663">
    <property type="entry name" value="Sugar/inositol_transpt"/>
</dbReference>
<dbReference type="PANTHER" id="PTHR48022">
    <property type="entry name" value="PLASTIDIC GLUCOSE TRANSPORTER 4"/>
    <property type="match status" value="1"/>
</dbReference>
<evidence type="ECO:0000259" key="9">
    <source>
        <dbReference type="PROSITE" id="PS50850"/>
    </source>
</evidence>